<name>A0AAX3UCN5_9LACO</name>
<keyword evidence="3" id="KW-1185">Reference proteome</keyword>
<reference evidence="2" key="2">
    <citation type="journal article" date="2022" name="Food Funct.">
        <title>Lactobacillus kefiranofaciens ZW18 from Kefir enhances the anti-tumor effect of anti-programmed cell death 1 (PD-1) immunotherapy by modulating the gut microbiota.</title>
        <authorList>
            <person name="Zhao J."/>
            <person name="Wang Y."/>
            <person name="Wang J."/>
            <person name="Lv M."/>
            <person name="Zhou C."/>
            <person name="Jia L."/>
            <person name="Geng W."/>
        </authorList>
    </citation>
    <scope>NUCLEOTIDE SEQUENCE</scope>
    <source>
        <strain evidence="2">ZW18</strain>
    </source>
</reference>
<dbReference type="AlphaFoldDB" id="A0AAX3UCN5"/>
<organism evidence="2 4">
    <name type="scientific">Lactobacillus kefiranofaciens</name>
    <dbReference type="NCBI Taxonomy" id="267818"/>
    <lineage>
        <taxon>Bacteria</taxon>
        <taxon>Bacillati</taxon>
        <taxon>Bacillota</taxon>
        <taxon>Bacilli</taxon>
        <taxon>Lactobacillales</taxon>
        <taxon>Lactobacillaceae</taxon>
        <taxon>Lactobacillus</taxon>
    </lineage>
</organism>
<gene>
    <name evidence="2" type="ORF">QEJ78_08620</name>
    <name evidence="1" type="ORF">SAMN02983011_02234</name>
</gene>
<reference evidence="1 3" key="1">
    <citation type="submission" date="2016-10" db="EMBL/GenBank/DDBJ databases">
        <authorList>
            <person name="Varghese N."/>
            <person name="Submissions S."/>
        </authorList>
    </citation>
    <scope>NUCLEOTIDE SEQUENCE [LARGE SCALE GENOMIC DNA]</scope>
    <source>
        <strain evidence="1 3">ATCC 43761</strain>
    </source>
</reference>
<evidence type="ECO:0000313" key="3">
    <source>
        <dbReference type="Proteomes" id="UP000181860"/>
    </source>
</evidence>
<dbReference type="EMBL" id="FMXC01000046">
    <property type="protein sequence ID" value="SDA69730.1"/>
    <property type="molecule type" value="Genomic_DNA"/>
</dbReference>
<protein>
    <submittedName>
        <fullName evidence="2">Uncharacterized protein</fullName>
    </submittedName>
</protein>
<dbReference type="Proteomes" id="UP001242513">
    <property type="component" value="Chromosome"/>
</dbReference>
<dbReference type="Proteomes" id="UP000181860">
    <property type="component" value="Unassembled WGS sequence"/>
</dbReference>
<evidence type="ECO:0000313" key="4">
    <source>
        <dbReference type="Proteomes" id="UP001242513"/>
    </source>
</evidence>
<sequence length="173" mass="19868">MAKNRKLAKQLNQRKIYLFFSKSSMKKHRKNKAFVLLNPTFKDIIGYQTSYDTSNSVYYTVNKKTGNFKCVSKSDKKSTTLPGYGFSVHKITAKDRAYSKKLLLNKKEMKPIILSRSACNYDKGRIISNEDNDGWFGKALTYKGKQYFASWANGYITNVKTSEVKVLKKLLSV</sequence>
<evidence type="ECO:0000313" key="2">
    <source>
        <dbReference type="EMBL" id="WGO85421.1"/>
    </source>
</evidence>
<reference evidence="2" key="3">
    <citation type="submission" date="2023-04" db="EMBL/GenBank/DDBJ databases">
        <authorList>
            <person name="Wang Y."/>
        </authorList>
    </citation>
    <scope>NUCLEOTIDE SEQUENCE</scope>
    <source>
        <strain evidence="2">ZW18</strain>
    </source>
</reference>
<proteinExistence type="predicted"/>
<dbReference type="RefSeq" id="WP_013854897.1">
    <property type="nucleotide sequence ID" value="NZ_CP123735.1"/>
</dbReference>
<evidence type="ECO:0000313" key="1">
    <source>
        <dbReference type="EMBL" id="SDA69730.1"/>
    </source>
</evidence>
<accession>A0AAX3UCN5</accession>
<dbReference type="EMBL" id="CP123735">
    <property type="protein sequence ID" value="WGO85421.1"/>
    <property type="molecule type" value="Genomic_DNA"/>
</dbReference>